<dbReference type="EMBL" id="BMZB01000001">
    <property type="protein sequence ID" value="GGZ24102.1"/>
    <property type="molecule type" value="Genomic_DNA"/>
</dbReference>
<dbReference type="RefSeq" id="WP_189484924.1">
    <property type="nucleotide sequence ID" value="NZ_BMZB01000001.1"/>
</dbReference>
<dbReference type="SUPFAM" id="SSF51735">
    <property type="entry name" value="NAD(P)-binding Rossmann-fold domains"/>
    <property type="match status" value="1"/>
</dbReference>
<reference evidence="3" key="2">
    <citation type="submission" date="2020-09" db="EMBL/GenBank/DDBJ databases">
        <authorList>
            <person name="Sun Q."/>
            <person name="Kim S."/>
        </authorList>
    </citation>
    <scope>NUCLEOTIDE SEQUENCE</scope>
    <source>
        <strain evidence="3">KCTC 32296</strain>
    </source>
</reference>
<keyword evidence="1" id="KW-1133">Transmembrane helix</keyword>
<dbReference type="PANTHER" id="PTHR12126:SF11">
    <property type="entry name" value="NADH DEHYDROGENASE [UBIQUINONE] 1 ALPHA SUBCOMPLEX SUBUNIT 9, MITOCHONDRIAL"/>
    <property type="match status" value="1"/>
</dbReference>
<evidence type="ECO:0000313" key="3">
    <source>
        <dbReference type="EMBL" id="GGZ24102.1"/>
    </source>
</evidence>
<keyword evidence="1" id="KW-0812">Transmembrane</keyword>
<dbReference type="Pfam" id="PF01370">
    <property type="entry name" value="Epimerase"/>
    <property type="match status" value="1"/>
</dbReference>
<organism evidence="3 4">
    <name type="scientific">Asticcacaulis endophyticus</name>
    <dbReference type="NCBI Taxonomy" id="1395890"/>
    <lineage>
        <taxon>Bacteria</taxon>
        <taxon>Pseudomonadati</taxon>
        <taxon>Pseudomonadota</taxon>
        <taxon>Alphaproteobacteria</taxon>
        <taxon>Caulobacterales</taxon>
        <taxon>Caulobacteraceae</taxon>
        <taxon>Asticcacaulis</taxon>
    </lineage>
</organism>
<comment type="caution">
    <text evidence="3">The sequence shown here is derived from an EMBL/GenBank/DDBJ whole genome shotgun (WGS) entry which is preliminary data.</text>
</comment>
<name>A0A918UP54_9CAUL</name>
<protein>
    <recommendedName>
        <fullName evidence="2">NAD-dependent epimerase/dehydratase domain-containing protein</fullName>
    </recommendedName>
</protein>
<dbReference type="Gene3D" id="3.40.50.720">
    <property type="entry name" value="NAD(P)-binding Rossmann-like Domain"/>
    <property type="match status" value="1"/>
</dbReference>
<proteinExistence type="predicted"/>
<gene>
    <name evidence="3" type="ORF">GCM10011273_06550</name>
</gene>
<evidence type="ECO:0000313" key="4">
    <source>
        <dbReference type="Proteomes" id="UP000662572"/>
    </source>
</evidence>
<keyword evidence="4" id="KW-1185">Reference proteome</keyword>
<dbReference type="PANTHER" id="PTHR12126">
    <property type="entry name" value="NADH-UBIQUINONE OXIDOREDUCTASE 39 KDA SUBUNIT-RELATED"/>
    <property type="match status" value="1"/>
</dbReference>
<reference evidence="3" key="1">
    <citation type="journal article" date="2014" name="Int. J. Syst. Evol. Microbiol.">
        <title>Complete genome sequence of Corynebacterium casei LMG S-19264T (=DSM 44701T), isolated from a smear-ripened cheese.</title>
        <authorList>
            <consortium name="US DOE Joint Genome Institute (JGI-PGF)"/>
            <person name="Walter F."/>
            <person name="Albersmeier A."/>
            <person name="Kalinowski J."/>
            <person name="Ruckert C."/>
        </authorList>
    </citation>
    <scope>NUCLEOTIDE SEQUENCE</scope>
    <source>
        <strain evidence="3">KCTC 32296</strain>
    </source>
</reference>
<dbReference type="AlphaFoldDB" id="A0A918UP54"/>
<dbReference type="Proteomes" id="UP000662572">
    <property type="component" value="Unassembled WGS sequence"/>
</dbReference>
<dbReference type="InterPro" id="IPR051207">
    <property type="entry name" value="ComplexI_NDUFA9_subunit"/>
</dbReference>
<dbReference type="InterPro" id="IPR001509">
    <property type="entry name" value="Epimerase_deHydtase"/>
</dbReference>
<evidence type="ECO:0000259" key="2">
    <source>
        <dbReference type="Pfam" id="PF01370"/>
    </source>
</evidence>
<dbReference type="InterPro" id="IPR036291">
    <property type="entry name" value="NAD(P)-bd_dom_sf"/>
</dbReference>
<feature type="domain" description="NAD-dependent epimerase/dehydratase" evidence="2">
    <location>
        <begin position="4"/>
        <end position="207"/>
    </location>
</feature>
<sequence>MRKIVVAGAAGQVGSRLCALLANAGHVVLGIDRNVRPQDAPRGVVWIRSDLLEPQNYAHALNGYEIVIDCAGLAGKARPADYMRENVEATRTLLNAGLSAGVTRFIYISSIAAKFTDRKHYVYADSRSAAEAVVSAAPLNWTIIRPTMIFGPDSAVQANLSKLAGLPVTPVFGDGLSKVQPVTSDDVASLLSALAFADDANGATIEVGGAETFDMHGLLTKLRALNGADKPAKFVHLPLPFMRASLAMVEGLLFKFLPFTSGQLAAFANDAVASPHPLMAKYLPAPQALDARIVPPKGAHATSDSALGKEFYLFARHLTRTGGTAYQEGKYLDFHRGHPLEPANDFERLLLKVARSGAFGVWLTDSFTGLLGRQSVVRAKLVLTMALLESAPPSFHELDAPDPKGMAWPFMVLRGIEAAFGVLLGALIFIPAKLILGRKAKGARS</sequence>
<keyword evidence="1" id="KW-0472">Membrane</keyword>
<evidence type="ECO:0000256" key="1">
    <source>
        <dbReference type="SAM" id="Phobius"/>
    </source>
</evidence>
<feature type="transmembrane region" description="Helical" evidence="1">
    <location>
        <begin position="418"/>
        <end position="436"/>
    </location>
</feature>
<dbReference type="GO" id="GO:0044877">
    <property type="term" value="F:protein-containing complex binding"/>
    <property type="evidence" value="ECO:0007669"/>
    <property type="project" value="TreeGrafter"/>
</dbReference>
<accession>A0A918UP54</accession>